<feature type="transmembrane region" description="Helical" evidence="1">
    <location>
        <begin position="212"/>
        <end position="234"/>
    </location>
</feature>
<feature type="transmembrane region" description="Helical" evidence="1">
    <location>
        <begin position="168"/>
        <end position="192"/>
    </location>
</feature>
<dbReference type="Proteomes" id="UP001055437">
    <property type="component" value="Chromosome"/>
</dbReference>
<feature type="transmembrane region" description="Helical" evidence="1">
    <location>
        <begin position="94"/>
        <end position="118"/>
    </location>
</feature>
<reference evidence="2 4" key="1">
    <citation type="submission" date="2017-09" db="EMBL/GenBank/DDBJ databases">
        <authorList>
            <person name="Thomas P."/>
            <person name="Seyboldt C."/>
        </authorList>
    </citation>
    <scope>NUCLEOTIDE SEQUENCE [LARGE SCALE GENOMIC DNA]</scope>
    <source>
        <strain evidence="2 4">DSM 7534</strain>
    </source>
</reference>
<feature type="transmembrane region" description="Helical" evidence="1">
    <location>
        <begin position="51"/>
        <end position="73"/>
    </location>
</feature>
<dbReference type="RefSeq" id="WP_066674262.1">
    <property type="nucleotide sequence ID" value="NZ_CABMIZ010000004.1"/>
</dbReference>
<organism evidence="2 4">
    <name type="scientific">Clostridium septicum</name>
    <dbReference type="NCBI Taxonomy" id="1504"/>
    <lineage>
        <taxon>Bacteria</taxon>
        <taxon>Bacillati</taxon>
        <taxon>Bacillota</taxon>
        <taxon>Clostridia</taxon>
        <taxon>Eubacteriales</taxon>
        <taxon>Clostridiaceae</taxon>
        <taxon>Clostridium</taxon>
    </lineage>
</organism>
<dbReference type="KEGG" id="csep:CP523_10345"/>
<feature type="transmembrane region" description="Helical" evidence="1">
    <location>
        <begin position="416"/>
        <end position="438"/>
    </location>
</feature>
<feature type="transmembrane region" description="Helical" evidence="1">
    <location>
        <begin position="299"/>
        <end position="319"/>
    </location>
</feature>
<evidence type="ECO:0000256" key="1">
    <source>
        <dbReference type="SAM" id="Phobius"/>
    </source>
</evidence>
<dbReference type="EMBL" id="CP023671">
    <property type="protein sequence ID" value="AYE34769.1"/>
    <property type="molecule type" value="Genomic_DNA"/>
</dbReference>
<keyword evidence="1" id="KW-0472">Membrane</keyword>
<keyword evidence="1" id="KW-1133">Transmembrane helix</keyword>
<dbReference type="Proteomes" id="UP000280586">
    <property type="component" value="Chromosome"/>
</dbReference>
<keyword evidence="1" id="KW-0812">Transmembrane</keyword>
<dbReference type="AlphaFoldDB" id="A0A9N7JLD7"/>
<name>A0A9N7JLD7_CLOSE</name>
<feature type="transmembrane region" description="Helical" evidence="1">
    <location>
        <begin position="130"/>
        <end position="156"/>
    </location>
</feature>
<gene>
    <name evidence="2" type="ORF">CP523_10345</name>
    <name evidence="3" type="ORF">NH397_02690</name>
</gene>
<dbReference type="EMBL" id="CP099799">
    <property type="protein sequence ID" value="USS01363.1"/>
    <property type="molecule type" value="Genomic_DNA"/>
</dbReference>
<reference evidence="3" key="2">
    <citation type="submission" date="2022-06" db="EMBL/GenBank/DDBJ databases">
        <authorList>
            <person name="Holder M.E."/>
            <person name="Ajami N.J."/>
            <person name="Petrosino J.F."/>
        </authorList>
    </citation>
    <scope>NUCLEOTIDE SEQUENCE</scope>
    <source>
        <strain evidence="3">RMA 8861</strain>
    </source>
</reference>
<evidence type="ECO:0000313" key="4">
    <source>
        <dbReference type="Proteomes" id="UP000280586"/>
    </source>
</evidence>
<protein>
    <submittedName>
        <fullName evidence="2">Uncharacterized protein</fullName>
    </submittedName>
</protein>
<proteinExistence type="predicted"/>
<feature type="transmembrane region" description="Helical" evidence="1">
    <location>
        <begin position="386"/>
        <end position="410"/>
    </location>
</feature>
<feature type="transmembrane region" description="Helical" evidence="1">
    <location>
        <begin position="478"/>
        <end position="499"/>
    </location>
</feature>
<feature type="transmembrane region" description="Helical" evidence="1">
    <location>
        <begin position="325"/>
        <end position="349"/>
    </location>
</feature>
<evidence type="ECO:0000313" key="5">
    <source>
        <dbReference type="Proteomes" id="UP001055437"/>
    </source>
</evidence>
<evidence type="ECO:0000313" key="3">
    <source>
        <dbReference type="EMBL" id="USS01363.1"/>
    </source>
</evidence>
<feature type="transmembrane region" description="Helical" evidence="1">
    <location>
        <begin position="26"/>
        <end position="45"/>
    </location>
</feature>
<evidence type="ECO:0000313" key="2">
    <source>
        <dbReference type="EMBL" id="AYE34769.1"/>
    </source>
</evidence>
<sequence>MFSLWYKLAFLDGDIISKIKKIIKSICIYILPTIVAIIVSDKVLIRVQYNLFGTVTNIIVFNLLYSSIIHIYIQKKTLSSLQGDVIVKFVPQKFNVYIILRVLMVFIKTYLPIITLSILTFKDIFINPVYIFYICSLAFIISIIFLNVIIAILYRYLLNIVNKLIYKLINFITFIYITSLVIYQSTVTPIWYLESLERYLKKEDLILNKIDINFFQIMLILIIFILSIMSINFLKNFLKIRGRNLIFIKNISVNEKSNKITKVIEDYCEKVYSIYFSNIEKSFFVKDIKEAVRTNKYSLFFICLYHIINICFILFFFFADNINSIEISIISVKISLSITIVQILISYFLGKASFEKNINIDTDYKVLKNYNIRVAMNGIIKVKTKVLSAIVFPKVVSVFCIIIISSLIIYSNTYLALIYFILMLQLLFLKEIIGLWLIKSINKFNSNKMIIKILNFILIGITLVILINLYFYTQIIQFIYGQLVLLVILIVLYLFNLFINKERINVRNK</sequence>
<keyword evidence="5" id="KW-1185">Reference proteome</keyword>
<accession>A0A9N7JLD7</accession>
<feature type="transmembrane region" description="Helical" evidence="1">
    <location>
        <begin position="450"/>
        <end position="472"/>
    </location>
</feature>
<dbReference type="GeneID" id="303561080"/>